<comment type="function">
    <text evidence="9">Catalyzes the phospholipid dependent N-acylation of the N-terminal cysteine of apolipoprotein, the last step in lipoprotein maturation.</text>
</comment>
<dbReference type="EC" id="2.3.1.269" evidence="9"/>
<dbReference type="EMBL" id="RJVI01000001">
    <property type="protein sequence ID" value="ROR34859.1"/>
    <property type="molecule type" value="Genomic_DNA"/>
</dbReference>
<dbReference type="InterPro" id="IPR004563">
    <property type="entry name" value="Apolipo_AcylTrfase"/>
</dbReference>
<evidence type="ECO:0000256" key="9">
    <source>
        <dbReference type="HAMAP-Rule" id="MF_01148"/>
    </source>
</evidence>
<dbReference type="PANTHER" id="PTHR38686:SF1">
    <property type="entry name" value="APOLIPOPROTEIN N-ACYLTRANSFERASE"/>
    <property type="match status" value="1"/>
</dbReference>
<comment type="pathway">
    <text evidence="9">Protein modification; lipoprotein biosynthesis (N-acyl transfer).</text>
</comment>
<comment type="caution">
    <text evidence="9">Lacks conserved residue(s) required for the propagation of feature annotation.</text>
</comment>
<feature type="domain" description="CN hydrolase" evidence="10">
    <location>
        <begin position="224"/>
        <end position="462"/>
    </location>
</feature>
<keyword evidence="8 9" id="KW-0012">Acyltransferase</keyword>
<feature type="transmembrane region" description="Helical" evidence="9">
    <location>
        <begin position="54"/>
        <end position="75"/>
    </location>
</feature>
<dbReference type="PANTHER" id="PTHR38686">
    <property type="entry name" value="APOLIPOPROTEIN N-ACYLTRANSFERASE"/>
    <property type="match status" value="1"/>
</dbReference>
<evidence type="ECO:0000256" key="2">
    <source>
        <dbReference type="ARBA" id="ARBA00010065"/>
    </source>
</evidence>
<keyword evidence="7 9" id="KW-0472">Membrane</keyword>
<feature type="transmembrane region" description="Helical" evidence="9">
    <location>
        <begin position="20"/>
        <end position="42"/>
    </location>
</feature>
<evidence type="ECO:0000256" key="6">
    <source>
        <dbReference type="ARBA" id="ARBA00022989"/>
    </source>
</evidence>
<evidence type="ECO:0000313" key="12">
    <source>
        <dbReference type="Proteomes" id="UP000276634"/>
    </source>
</evidence>
<reference evidence="11 12" key="1">
    <citation type="submission" date="2018-11" db="EMBL/GenBank/DDBJ databases">
        <title>Genomic Encyclopedia of Type Strains, Phase IV (KMG-IV): sequencing the most valuable type-strain genomes for metagenomic binning, comparative biology and taxonomic classification.</title>
        <authorList>
            <person name="Goeker M."/>
        </authorList>
    </citation>
    <scope>NUCLEOTIDE SEQUENCE [LARGE SCALE GENOMIC DNA]</scope>
    <source>
        <strain evidence="11 12">DSM 100275</strain>
    </source>
</reference>
<feature type="transmembrane region" description="Helical" evidence="9">
    <location>
        <begin position="190"/>
        <end position="211"/>
    </location>
</feature>
<evidence type="ECO:0000256" key="1">
    <source>
        <dbReference type="ARBA" id="ARBA00004651"/>
    </source>
</evidence>
<evidence type="ECO:0000259" key="10">
    <source>
        <dbReference type="PROSITE" id="PS50263"/>
    </source>
</evidence>
<keyword evidence="6 9" id="KW-1133">Transmembrane helix</keyword>
<comment type="caution">
    <text evidence="11">The sequence shown here is derived from an EMBL/GenBank/DDBJ whole genome shotgun (WGS) entry which is preliminary data.</text>
</comment>
<dbReference type="GO" id="GO:0042158">
    <property type="term" value="P:lipoprotein biosynthetic process"/>
    <property type="evidence" value="ECO:0007669"/>
    <property type="project" value="UniProtKB-UniRule"/>
</dbReference>
<keyword evidence="5 9" id="KW-0812">Transmembrane</keyword>
<evidence type="ECO:0000256" key="5">
    <source>
        <dbReference type="ARBA" id="ARBA00022692"/>
    </source>
</evidence>
<evidence type="ECO:0000256" key="3">
    <source>
        <dbReference type="ARBA" id="ARBA00022475"/>
    </source>
</evidence>
<protein>
    <recommendedName>
        <fullName evidence="9">Apolipoprotein N-acyltransferase</fullName>
        <shortName evidence="9">ALP N-acyltransferase</shortName>
        <ecNumber evidence="9">2.3.1.269</ecNumber>
    </recommendedName>
</protein>
<keyword evidence="12" id="KW-1185">Reference proteome</keyword>
<accession>A0A3N1Y7R0</accession>
<name>A0A3N1Y7R0_9GAMM</name>
<sequence>MAAARGRARAADLAALAAGAVFPAGFAPLAWWPLAILAPAALAQLARGATPGRALLRGWLFGLGAFGVGVSWVWISIARYGNTGAATAWAATAAFVALLALFPALTAGLWRRLAPAGGVRAGLAFAALWALAEWVRARLWAGFPWLEVGVAQVDGPLGGWLAVLGPYGTGGVALAGAAVFAAGVKKSDRWAGAALLAAAVAGGAVLGAVPWTRPAGPARSVAVVQGNIAQDVKWAPEAVLPTLERYLGMSRPLWGTDLVVWPETAVPLFLDEVEAGFLDALAAEAGAAGTTLVTGIPLRDAPGGPYYNGVVVAGGGAGAVYRKRHLVPFGEYYPGRAWLGGLFRILDVPMSDFAPGPPDPAPVAAAGMRLGITICYEIAFPALVHGDGGAALLVNVSNDAWFGDSLAPHQHLQIARARAREAGRYLVRATNTGVSAVIGPDGRVLARGPQFAPAVVRAAVRPMAGRGPYARLGDGPALAGLLGLVAAAAARRRR</sequence>
<dbReference type="GO" id="GO:0005886">
    <property type="term" value="C:plasma membrane"/>
    <property type="evidence" value="ECO:0007669"/>
    <property type="project" value="UniProtKB-SubCell"/>
</dbReference>
<proteinExistence type="inferred from homology"/>
<evidence type="ECO:0000256" key="7">
    <source>
        <dbReference type="ARBA" id="ARBA00023136"/>
    </source>
</evidence>
<organism evidence="11 12">
    <name type="scientific">Inmirania thermothiophila</name>
    <dbReference type="NCBI Taxonomy" id="1750597"/>
    <lineage>
        <taxon>Bacteria</taxon>
        <taxon>Pseudomonadati</taxon>
        <taxon>Pseudomonadota</taxon>
        <taxon>Gammaproteobacteria</taxon>
        <taxon>Chromatiales</taxon>
        <taxon>Ectothiorhodospiraceae</taxon>
        <taxon>Inmirania</taxon>
    </lineage>
</organism>
<dbReference type="PROSITE" id="PS50263">
    <property type="entry name" value="CN_HYDROLASE"/>
    <property type="match status" value="1"/>
</dbReference>
<dbReference type="NCBIfam" id="TIGR00546">
    <property type="entry name" value="lnt"/>
    <property type="match status" value="1"/>
</dbReference>
<dbReference type="InterPro" id="IPR036526">
    <property type="entry name" value="C-N_Hydrolase_sf"/>
</dbReference>
<dbReference type="GO" id="GO:0016410">
    <property type="term" value="F:N-acyltransferase activity"/>
    <property type="evidence" value="ECO:0007669"/>
    <property type="project" value="UniProtKB-UniRule"/>
</dbReference>
<dbReference type="RefSeq" id="WP_123400386.1">
    <property type="nucleotide sequence ID" value="NZ_RJVI01000001.1"/>
</dbReference>
<dbReference type="SUPFAM" id="SSF56317">
    <property type="entry name" value="Carbon-nitrogen hydrolase"/>
    <property type="match status" value="1"/>
</dbReference>
<keyword evidence="11" id="KW-0449">Lipoprotein</keyword>
<evidence type="ECO:0000256" key="4">
    <source>
        <dbReference type="ARBA" id="ARBA00022679"/>
    </source>
</evidence>
<dbReference type="Pfam" id="PF00795">
    <property type="entry name" value="CN_hydrolase"/>
    <property type="match status" value="1"/>
</dbReference>
<dbReference type="UniPathway" id="UPA00666"/>
<dbReference type="Proteomes" id="UP000276634">
    <property type="component" value="Unassembled WGS sequence"/>
</dbReference>
<evidence type="ECO:0000256" key="8">
    <source>
        <dbReference type="ARBA" id="ARBA00023315"/>
    </source>
</evidence>
<dbReference type="CDD" id="cd07571">
    <property type="entry name" value="ALP_N-acyl_transferase"/>
    <property type="match status" value="1"/>
</dbReference>
<comment type="catalytic activity">
    <reaction evidence="9">
        <text>N-terminal S-1,2-diacyl-sn-glyceryl-L-cysteinyl-[lipoprotein] + a glycerophospholipid = N-acyl-S-1,2-diacyl-sn-glyceryl-L-cysteinyl-[lipoprotein] + a 2-acyl-sn-glycero-3-phospholipid + H(+)</text>
        <dbReference type="Rhea" id="RHEA:48228"/>
        <dbReference type="Rhea" id="RHEA-COMP:14681"/>
        <dbReference type="Rhea" id="RHEA-COMP:14684"/>
        <dbReference type="ChEBI" id="CHEBI:15378"/>
        <dbReference type="ChEBI" id="CHEBI:136912"/>
        <dbReference type="ChEBI" id="CHEBI:140656"/>
        <dbReference type="ChEBI" id="CHEBI:140657"/>
        <dbReference type="ChEBI" id="CHEBI:140660"/>
        <dbReference type="EC" id="2.3.1.269"/>
    </reaction>
</comment>
<gene>
    <name evidence="9" type="primary">lnt</name>
    <name evidence="11" type="ORF">EDC57_0768</name>
</gene>
<keyword evidence="4 9" id="KW-0808">Transferase</keyword>
<feature type="transmembrane region" description="Helical" evidence="9">
    <location>
        <begin position="157"/>
        <end position="183"/>
    </location>
</feature>
<dbReference type="OrthoDB" id="9804277at2"/>
<keyword evidence="3 9" id="KW-1003">Cell membrane</keyword>
<comment type="similarity">
    <text evidence="2 9">Belongs to the CN hydrolase family. Apolipoprotein N-acyltransferase subfamily.</text>
</comment>
<dbReference type="Gene3D" id="3.60.110.10">
    <property type="entry name" value="Carbon-nitrogen hydrolase"/>
    <property type="match status" value="1"/>
</dbReference>
<comment type="subcellular location">
    <subcellularLocation>
        <location evidence="1 9">Cell membrane</location>
        <topology evidence="1 9">Multi-pass membrane protein</topology>
    </subcellularLocation>
</comment>
<dbReference type="AlphaFoldDB" id="A0A3N1Y7R0"/>
<dbReference type="InterPro" id="IPR045378">
    <property type="entry name" value="LNT_N"/>
</dbReference>
<feature type="transmembrane region" description="Helical" evidence="9">
    <location>
        <begin position="87"/>
        <end position="110"/>
    </location>
</feature>
<dbReference type="InterPro" id="IPR003010">
    <property type="entry name" value="C-N_Hydrolase"/>
</dbReference>
<evidence type="ECO:0000313" key="11">
    <source>
        <dbReference type="EMBL" id="ROR34859.1"/>
    </source>
</evidence>
<dbReference type="HAMAP" id="MF_01148">
    <property type="entry name" value="Lnt"/>
    <property type="match status" value="1"/>
</dbReference>
<dbReference type="Pfam" id="PF20154">
    <property type="entry name" value="LNT_N"/>
    <property type="match status" value="1"/>
</dbReference>